<sequence>MSGKRTGSFGRILLIILFLVVLALGVSIGYFNAQTVQFDYLAGTVSIGLIWLLLGVMGGSILLSLIICGGRIFELKNENRRLKRKLKDSDSELRSLRELPIKEGP</sequence>
<gene>
    <name evidence="8" type="ORF">RM530_07630</name>
</gene>
<evidence type="ECO:0000256" key="6">
    <source>
        <dbReference type="SAM" id="Phobius"/>
    </source>
</evidence>
<protein>
    <submittedName>
        <fullName evidence="8">LapA family protein</fullName>
    </submittedName>
</protein>
<evidence type="ECO:0000256" key="1">
    <source>
        <dbReference type="ARBA" id="ARBA00022475"/>
    </source>
</evidence>
<feature type="transmembrane region" description="Helical" evidence="6">
    <location>
        <begin position="45"/>
        <end position="73"/>
    </location>
</feature>
<keyword evidence="9" id="KW-1185">Reference proteome</keyword>
<evidence type="ECO:0000259" key="7">
    <source>
        <dbReference type="Pfam" id="PF06305"/>
    </source>
</evidence>
<keyword evidence="5" id="KW-0175">Coiled coil</keyword>
<proteinExistence type="predicted"/>
<feature type="domain" description="Lipopolysaccharide assembly protein A" evidence="7">
    <location>
        <begin position="32"/>
        <end position="93"/>
    </location>
</feature>
<evidence type="ECO:0000256" key="5">
    <source>
        <dbReference type="SAM" id="Coils"/>
    </source>
</evidence>
<dbReference type="Proteomes" id="UP001254608">
    <property type="component" value="Unassembled WGS sequence"/>
</dbReference>
<dbReference type="Pfam" id="PF06305">
    <property type="entry name" value="LapA_dom"/>
    <property type="match status" value="1"/>
</dbReference>
<keyword evidence="3 6" id="KW-1133">Transmembrane helix</keyword>
<dbReference type="EMBL" id="JAVRIC010000008">
    <property type="protein sequence ID" value="MDT0497234.1"/>
    <property type="molecule type" value="Genomic_DNA"/>
</dbReference>
<dbReference type="RefSeq" id="WP_311364626.1">
    <property type="nucleotide sequence ID" value="NZ_JAVRIC010000008.1"/>
</dbReference>
<evidence type="ECO:0000313" key="9">
    <source>
        <dbReference type="Proteomes" id="UP001254608"/>
    </source>
</evidence>
<evidence type="ECO:0000256" key="2">
    <source>
        <dbReference type="ARBA" id="ARBA00022692"/>
    </source>
</evidence>
<keyword evidence="1" id="KW-1003">Cell membrane</keyword>
<dbReference type="InterPro" id="IPR010445">
    <property type="entry name" value="LapA_dom"/>
</dbReference>
<comment type="caution">
    <text evidence="8">The sequence shown here is derived from an EMBL/GenBank/DDBJ whole genome shotgun (WGS) entry which is preliminary data.</text>
</comment>
<feature type="coiled-coil region" evidence="5">
    <location>
        <begin position="72"/>
        <end position="99"/>
    </location>
</feature>
<accession>A0ABU2WHW8</accession>
<organism evidence="8 9">
    <name type="scientific">Banduia mediterranea</name>
    <dbReference type="NCBI Taxonomy" id="3075609"/>
    <lineage>
        <taxon>Bacteria</taxon>
        <taxon>Pseudomonadati</taxon>
        <taxon>Pseudomonadota</taxon>
        <taxon>Gammaproteobacteria</taxon>
        <taxon>Nevskiales</taxon>
        <taxon>Algiphilaceae</taxon>
        <taxon>Banduia</taxon>
    </lineage>
</organism>
<evidence type="ECO:0000313" key="8">
    <source>
        <dbReference type="EMBL" id="MDT0497234.1"/>
    </source>
</evidence>
<keyword evidence="2 6" id="KW-0812">Transmembrane</keyword>
<name>A0ABU2WHW8_9GAMM</name>
<evidence type="ECO:0000256" key="3">
    <source>
        <dbReference type="ARBA" id="ARBA00022989"/>
    </source>
</evidence>
<evidence type="ECO:0000256" key="4">
    <source>
        <dbReference type="ARBA" id="ARBA00023136"/>
    </source>
</evidence>
<reference evidence="8 9" key="1">
    <citation type="submission" date="2023-09" db="EMBL/GenBank/DDBJ databases">
        <authorList>
            <person name="Rey-Velasco X."/>
        </authorList>
    </citation>
    <scope>NUCLEOTIDE SEQUENCE [LARGE SCALE GENOMIC DNA]</scope>
    <source>
        <strain evidence="8 9">W345</strain>
    </source>
</reference>
<keyword evidence="4 6" id="KW-0472">Membrane</keyword>
<feature type="transmembrane region" description="Helical" evidence="6">
    <location>
        <begin position="12"/>
        <end position="33"/>
    </location>
</feature>